<dbReference type="CDD" id="cd00067">
    <property type="entry name" value="GAL4"/>
    <property type="match status" value="1"/>
</dbReference>
<evidence type="ECO:0000256" key="4">
    <source>
        <dbReference type="ARBA" id="ARBA00023015"/>
    </source>
</evidence>
<dbReference type="SUPFAM" id="SSF57701">
    <property type="entry name" value="Zn2/Cys6 DNA-binding domain"/>
    <property type="match status" value="1"/>
</dbReference>
<evidence type="ECO:0000256" key="6">
    <source>
        <dbReference type="ARBA" id="ARBA00023163"/>
    </source>
</evidence>
<feature type="compositionally biased region" description="Basic and acidic residues" evidence="8">
    <location>
        <begin position="11"/>
        <end position="21"/>
    </location>
</feature>
<accession>A0A2T3B5S6</accession>
<dbReference type="GO" id="GO:0008270">
    <property type="term" value="F:zinc ion binding"/>
    <property type="evidence" value="ECO:0007669"/>
    <property type="project" value="InterPro"/>
</dbReference>
<comment type="subcellular location">
    <subcellularLocation>
        <location evidence="1">Nucleus</location>
    </subcellularLocation>
</comment>
<proteinExistence type="predicted"/>
<evidence type="ECO:0000256" key="1">
    <source>
        <dbReference type="ARBA" id="ARBA00004123"/>
    </source>
</evidence>
<dbReference type="InterPro" id="IPR036864">
    <property type="entry name" value="Zn2-C6_fun-type_DNA-bd_sf"/>
</dbReference>
<dbReference type="GO" id="GO:0000981">
    <property type="term" value="F:DNA-binding transcription factor activity, RNA polymerase II-specific"/>
    <property type="evidence" value="ECO:0007669"/>
    <property type="project" value="InterPro"/>
</dbReference>
<feature type="domain" description="Zn(2)-C6 fungal-type" evidence="9">
    <location>
        <begin position="45"/>
        <end position="81"/>
    </location>
</feature>
<keyword evidence="7" id="KW-0539">Nucleus</keyword>
<evidence type="ECO:0000259" key="9">
    <source>
        <dbReference type="PROSITE" id="PS50048"/>
    </source>
</evidence>
<dbReference type="RefSeq" id="XP_024722251.1">
    <property type="nucleotide sequence ID" value="XM_024867439.1"/>
</dbReference>
<feature type="compositionally biased region" description="Polar residues" evidence="8">
    <location>
        <begin position="22"/>
        <end position="32"/>
    </location>
</feature>
<gene>
    <name evidence="10" type="ORF">M430DRAFT_40881</name>
</gene>
<evidence type="ECO:0000256" key="7">
    <source>
        <dbReference type="ARBA" id="ARBA00023242"/>
    </source>
</evidence>
<dbReference type="SMART" id="SM00066">
    <property type="entry name" value="GAL4"/>
    <property type="match status" value="1"/>
</dbReference>
<keyword evidence="3" id="KW-0862">Zinc</keyword>
<evidence type="ECO:0000313" key="10">
    <source>
        <dbReference type="EMBL" id="PSS22096.1"/>
    </source>
</evidence>
<evidence type="ECO:0000256" key="5">
    <source>
        <dbReference type="ARBA" id="ARBA00023125"/>
    </source>
</evidence>
<dbReference type="GO" id="GO:0001216">
    <property type="term" value="F:DNA-binding transcription activator activity"/>
    <property type="evidence" value="ECO:0007669"/>
    <property type="project" value="UniProtKB-ARBA"/>
</dbReference>
<dbReference type="PANTHER" id="PTHR31845">
    <property type="entry name" value="FINGER DOMAIN PROTEIN, PUTATIVE-RELATED"/>
    <property type="match status" value="1"/>
</dbReference>
<evidence type="ECO:0000313" key="11">
    <source>
        <dbReference type="Proteomes" id="UP000241818"/>
    </source>
</evidence>
<dbReference type="PANTHER" id="PTHR31845:SF21">
    <property type="entry name" value="REGULATORY PROTEIN LEU3"/>
    <property type="match status" value="1"/>
</dbReference>
<sequence>MIMAEAGQTIEHSEGRERETSSGDQSQSTTPSEPRLKRKPPAFKACSECRQQKLRCEVISEPGEANQSCARCRKYKLQCIVDDNFKRVKKRGKFEELQREVEELRRRLAIAAPQDGDPLPYVRRVDDGVSTQSYDVSASAPSMQQLENISLSGERVAHLYDEFIRFYHPMLPLLNPYLGPNHFFNLSPLLGWTIVMIAARRSQLEPTLLAALTAPFENLLWTTIRSAPQSYHVVKPLCLLCTWPLPTDSSPGDPTFLLNGIMMQMALKCGLHRPSCPPVFGSPSTANSGAETRDRSLTWCVCNIVIQRASSINGQPSTSIYNWALDTDQAVANPLHLPDSLLVQMRIEKFCDKVTRSLYSETLDPAGIVAEKKSATLMSLLRMDYQELESSLVSRLSPIDKLNLLAASLHLHSFAFFIPDTSAAHRSELAHLYHSATNFISALLEHAAQSSTFVHYCPQHLQSFLLSASCTLLRLLHSSFATHLDISQGTALFHSALLFLRNTSISGRDSAARSAEVLSRMWHVAAAATTTSTGTYPLELRTRCRMSISHVIDSLWRWRESWPLAVPRVGETQTHPVSDDVAKLSDFDLFSSLDWV</sequence>
<evidence type="ECO:0000256" key="3">
    <source>
        <dbReference type="ARBA" id="ARBA00022833"/>
    </source>
</evidence>
<dbReference type="AlphaFoldDB" id="A0A2T3B5S6"/>
<evidence type="ECO:0000256" key="2">
    <source>
        <dbReference type="ARBA" id="ARBA00022723"/>
    </source>
</evidence>
<feature type="region of interest" description="Disordered" evidence="8">
    <location>
        <begin position="1"/>
        <end position="42"/>
    </location>
</feature>
<dbReference type="PROSITE" id="PS50048">
    <property type="entry name" value="ZN2_CY6_FUNGAL_2"/>
    <property type="match status" value="1"/>
</dbReference>
<dbReference type="InterPro" id="IPR051089">
    <property type="entry name" value="prtT"/>
</dbReference>
<dbReference type="CDD" id="cd12148">
    <property type="entry name" value="fungal_TF_MHR"/>
    <property type="match status" value="1"/>
</dbReference>
<dbReference type="InterPro" id="IPR001138">
    <property type="entry name" value="Zn2Cys6_DnaBD"/>
</dbReference>
<dbReference type="PROSITE" id="PS00463">
    <property type="entry name" value="ZN2_CY6_FUNGAL_1"/>
    <property type="match status" value="1"/>
</dbReference>
<protein>
    <recommendedName>
        <fullName evidence="9">Zn(2)-C6 fungal-type domain-containing protein</fullName>
    </recommendedName>
</protein>
<dbReference type="STRING" id="857342.A0A2T3B5S6"/>
<organism evidence="10 11">
    <name type="scientific">Amorphotheca resinae ATCC 22711</name>
    <dbReference type="NCBI Taxonomy" id="857342"/>
    <lineage>
        <taxon>Eukaryota</taxon>
        <taxon>Fungi</taxon>
        <taxon>Dikarya</taxon>
        <taxon>Ascomycota</taxon>
        <taxon>Pezizomycotina</taxon>
        <taxon>Leotiomycetes</taxon>
        <taxon>Helotiales</taxon>
        <taxon>Amorphothecaceae</taxon>
        <taxon>Amorphotheca</taxon>
    </lineage>
</organism>
<keyword evidence="11" id="KW-1185">Reference proteome</keyword>
<dbReference type="GO" id="GO:0000976">
    <property type="term" value="F:transcription cis-regulatory region binding"/>
    <property type="evidence" value="ECO:0007669"/>
    <property type="project" value="TreeGrafter"/>
</dbReference>
<keyword evidence="5" id="KW-0238">DNA-binding</keyword>
<name>A0A2T3B5S6_AMORE</name>
<dbReference type="Gene3D" id="4.10.240.10">
    <property type="entry name" value="Zn(2)-C6 fungal-type DNA-binding domain"/>
    <property type="match status" value="1"/>
</dbReference>
<dbReference type="EMBL" id="KZ679009">
    <property type="protein sequence ID" value="PSS22096.1"/>
    <property type="molecule type" value="Genomic_DNA"/>
</dbReference>
<evidence type="ECO:0000256" key="8">
    <source>
        <dbReference type="SAM" id="MobiDB-lite"/>
    </source>
</evidence>
<keyword evidence="6" id="KW-0804">Transcription</keyword>
<keyword evidence="2" id="KW-0479">Metal-binding</keyword>
<dbReference type="OrthoDB" id="2341546at2759"/>
<dbReference type="FunFam" id="4.10.240.10:FF:000003">
    <property type="entry name" value="C6 transcription factor (Leu3)"/>
    <property type="match status" value="1"/>
</dbReference>
<dbReference type="Proteomes" id="UP000241818">
    <property type="component" value="Unassembled WGS sequence"/>
</dbReference>
<dbReference type="GO" id="GO:0005634">
    <property type="term" value="C:nucleus"/>
    <property type="evidence" value="ECO:0007669"/>
    <property type="project" value="UniProtKB-SubCell"/>
</dbReference>
<dbReference type="InParanoid" id="A0A2T3B5S6"/>
<reference evidence="10 11" key="1">
    <citation type="journal article" date="2018" name="New Phytol.">
        <title>Comparative genomics and transcriptomics depict ericoid mycorrhizal fungi as versatile saprotrophs and plant mutualists.</title>
        <authorList>
            <person name="Martino E."/>
            <person name="Morin E."/>
            <person name="Grelet G.A."/>
            <person name="Kuo A."/>
            <person name="Kohler A."/>
            <person name="Daghino S."/>
            <person name="Barry K.W."/>
            <person name="Cichocki N."/>
            <person name="Clum A."/>
            <person name="Dockter R.B."/>
            <person name="Hainaut M."/>
            <person name="Kuo R.C."/>
            <person name="LaButti K."/>
            <person name="Lindahl B.D."/>
            <person name="Lindquist E.A."/>
            <person name="Lipzen A."/>
            <person name="Khouja H.R."/>
            <person name="Magnuson J."/>
            <person name="Murat C."/>
            <person name="Ohm R.A."/>
            <person name="Singer S.W."/>
            <person name="Spatafora J.W."/>
            <person name="Wang M."/>
            <person name="Veneault-Fourrey C."/>
            <person name="Henrissat B."/>
            <person name="Grigoriev I.V."/>
            <person name="Martin F.M."/>
            <person name="Perotto S."/>
        </authorList>
    </citation>
    <scope>NUCLEOTIDE SEQUENCE [LARGE SCALE GENOMIC DNA]</scope>
    <source>
        <strain evidence="10 11">ATCC 22711</strain>
    </source>
</reference>
<dbReference type="Pfam" id="PF00172">
    <property type="entry name" value="Zn_clus"/>
    <property type="match status" value="1"/>
</dbReference>
<dbReference type="GeneID" id="36575520"/>
<keyword evidence="4" id="KW-0805">Transcription regulation</keyword>